<dbReference type="Gene3D" id="3.30.70.1290">
    <property type="entry name" value="Transposase IS200-like"/>
    <property type="match status" value="1"/>
</dbReference>
<accession>A0ABW0L9D0</accession>
<dbReference type="EMBL" id="JBHSMU010000015">
    <property type="protein sequence ID" value="MFC5461592.1"/>
    <property type="molecule type" value="Genomic_DNA"/>
</dbReference>
<name>A0ABW0L9D0_9BURK</name>
<dbReference type="SUPFAM" id="SSF143422">
    <property type="entry name" value="Transposase IS200-like"/>
    <property type="match status" value="1"/>
</dbReference>
<proteinExistence type="predicted"/>
<dbReference type="InterPro" id="IPR052715">
    <property type="entry name" value="RAYT_transposase"/>
</dbReference>
<dbReference type="InterPro" id="IPR002686">
    <property type="entry name" value="Transposase_17"/>
</dbReference>
<protein>
    <submittedName>
        <fullName evidence="2">Transposase</fullName>
    </submittedName>
</protein>
<comment type="caution">
    <text evidence="2">The sequence shown here is derived from an EMBL/GenBank/DDBJ whole genome shotgun (WGS) entry which is preliminary data.</text>
</comment>
<evidence type="ECO:0000259" key="1">
    <source>
        <dbReference type="SMART" id="SM01321"/>
    </source>
</evidence>
<dbReference type="RefSeq" id="WP_379785043.1">
    <property type="nucleotide sequence ID" value="NZ_JBHSMU010000015.1"/>
</dbReference>
<reference evidence="3" key="1">
    <citation type="journal article" date="2019" name="Int. J. Syst. Evol. Microbiol.">
        <title>The Global Catalogue of Microorganisms (GCM) 10K type strain sequencing project: providing services to taxonomists for standard genome sequencing and annotation.</title>
        <authorList>
            <consortium name="The Broad Institute Genomics Platform"/>
            <consortium name="The Broad Institute Genome Sequencing Center for Infectious Disease"/>
            <person name="Wu L."/>
            <person name="Ma J."/>
        </authorList>
    </citation>
    <scope>NUCLEOTIDE SEQUENCE [LARGE SCALE GENOMIC DNA]</scope>
    <source>
        <strain evidence="3">KACC 12649</strain>
    </source>
</reference>
<feature type="domain" description="Transposase IS200-like" evidence="1">
    <location>
        <begin position="8"/>
        <end position="135"/>
    </location>
</feature>
<sequence length="178" mass="21367">MSRFRRPIAGSTFFFTLVAWRRRPILCDDIIRNALRDAIHAVRKRRPFRIDAWVQLPDHLRCIWTLPQDDIDFARRWSEIKHSVSYACRDRYDGPGLSLSMTRRRLSTIWQPRFWEHQIRDEHDFSRHVDYIHINPVRHGLVGHASLWPYSSFGRYVRDGVYPVNWCGPVGVQELWLE</sequence>
<dbReference type="SMART" id="SM01321">
    <property type="entry name" value="Y1_Tnp"/>
    <property type="match status" value="1"/>
</dbReference>
<organism evidence="2 3">
    <name type="scientific">Massilia niabensis</name>
    <dbReference type="NCBI Taxonomy" id="544910"/>
    <lineage>
        <taxon>Bacteria</taxon>
        <taxon>Pseudomonadati</taxon>
        <taxon>Pseudomonadota</taxon>
        <taxon>Betaproteobacteria</taxon>
        <taxon>Burkholderiales</taxon>
        <taxon>Oxalobacteraceae</taxon>
        <taxon>Telluria group</taxon>
        <taxon>Massilia</taxon>
    </lineage>
</organism>
<dbReference type="NCBIfam" id="NF047646">
    <property type="entry name" value="REP_Tyr_transpos"/>
    <property type="match status" value="1"/>
</dbReference>
<evidence type="ECO:0000313" key="3">
    <source>
        <dbReference type="Proteomes" id="UP001596050"/>
    </source>
</evidence>
<dbReference type="InterPro" id="IPR036515">
    <property type="entry name" value="Transposase_17_sf"/>
</dbReference>
<evidence type="ECO:0000313" key="2">
    <source>
        <dbReference type="EMBL" id="MFC5461592.1"/>
    </source>
</evidence>
<dbReference type="Proteomes" id="UP001596050">
    <property type="component" value="Unassembled WGS sequence"/>
</dbReference>
<dbReference type="PANTHER" id="PTHR36966">
    <property type="entry name" value="REP-ASSOCIATED TYROSINE TRANSPOSASE"/>
    <property type="match status" value="1"/>
</dbReference>
<keyword evidence="3" id="KW-1185">Reference proteome</keyword>
<dbReference type="PANTHER" id="PTHR36966:SF1">
    <property type="entry name" value="REP-ASSOCIATED TYROSINE TRANSPOSASE"/>
    <property type="match status" value="1"/>
</dbReference>
<gene>
    <name evidence="2" type="ORF">ACFPN5_17425</name>
</gene>